<dbReference type="Pfam" id="PF01625">
    <property type="entry name" value="PMSR"/>
    <property type="match status" value="1"/>
</dbReference>
<dbReference type="InterPro" id="IPR002569">
    <property type="entry name" value="Met_Sox_Rdtase_MsrA_dom"/>
</dbReference>
<evidence type="ECO:0000256" key="1">
    <source>
        <dbReference type="ARBA" id="ARBA00005591"/>
    </source>
</evidence>
<name>A0A2T0FK03_9ASCO</name>
<evidence type="ECO:0000256" key="4">
    <source>
        <dbReference type="ARBA" id="ARBA00030643"/>
    </source>
</evidence>
<dbReference type="Gene3D" id="3.30.1060.10">
    <property type="entry name" value="Peptide methionine sulphoxide reductase MsrA"/>
    <property type="match status" value="1"/>
</dbReference>
<sequence>MVLISPTLKIAPGNQVATVAAGCFWGVEHIFRKHFGSGKGLVDARVGYCGGVTENPTYKAVCTSSTQHAEALQIEFDPKVVSYETLIDFFFRIHDPTTANRQGPDVGTQYRSAIFTHSDEQQKIAEAVKEKMEKTFWGNKIVTDVLPISNWWDAEDYHQKYLKNNPGGYECPTHYLRSKPENRL</sequence>
<dbReference type="OrthoDB" id="77405at2759"/>
<dbReference type="GO" id="GO:0008113">
    <property type="term" value="F:peptide-methionine (S)-S-oxide reductase activity"/>
    <property type="evidence" value="ECO:0007669"/>
    <property type="project" value="UniProtKB-EC"/>
</dbReference>
<dbReference type="EC" id="1.8.4.11" evidence="2"/>
<dbReference type="RefSeq" id="XP_024665242.1">
    <property type="nucleotide sequence ID" value="XM_024809474.1"/>
</dbReference>
<evidence type="ECO:0000256" key="3">
    <source>
        <dbReference type="ARBA" id="ARBA00023002"/>
    </source>
</evidence>
<dbReference type="SUPFAM" id="SSF55068">
    <property type="entry name" value="Peptide methionine sulfoxide reductase"/>
    <property type="match status" value="1"/>
</dbReference>
<evidence type="ECO:0000256" key="6">
    <source>
        <dbReference type="ARBA" id="ARBA00048782"/>
    </source>
</evidence>
<dbReference type="STRING" id="45607.A0A2T0FK03"/>
<dbReference type="AlphaFoldDB" id="A0A2T0FK03"/>
<dbReference type="GeneID" id="36516665"/>
<accession>A0A2T0FK03</accession>
<comment type="catalytic activity">
    <reaction evidence="6">
        <text>[thioredoxin]-disulfide + L-methionine + H2O = L-methionine (S)-S-oxide + [thioredoxin]-dithiol</text>
        <dbReference type="Rhea" id="RHEA:19993"/>
        <dbReference type="Rhea" id="RHEA-COMP:10698"/>
        <dbReference type="Rhea" id="RHEA-COMP:10700"/>
        <dbReference type="ChEBI" id="CHEBI:15377"/>
        <dbReference type="ChEBI" id="CHEBI:29950"/>
        <dbReference type="ChEBI" id="CHEBI:50058"/>
        <dbReference type="ChEBI" id="CHEBI:57844"/>
        <dbReference type="ChEBI" id="CHEBI:58772"/>
        <dbReference type="EC" id="1.8.4.11"/>
    </reaction>
</comment>
<evidence type="ECO:0000313" key="8">
    <source>
        <dbReference type="EMBL" id="PRT55297.1"/>
    </source>
</evidence>
<comment type="catalytic activity">
    <reaction evidence="5">
        <text>L-methionyl-[protein] + [thioredoxin]-disulfide + H2O = L-methionyl-(S)-S-oxide-[protein] + [thioredoxin]-dithiol</text>
        <dbReference type="Rhea" id="RHEA:14217"/>
        <dbReference type="Rhea" id="RHEA-COMP:10698"/>
        <dbReference type="Rhea" id="RHEA-COMP:10700"/>
        <dbReference type="Rhea" id="RHEA-COMP:12313"/>
        <dbReference type="Rhea" id="RHEA-COMP:12315"/>
        <dbReference type="ChEBI" id="CHEBI:15377"/>
        <dbReference type="ChEBI" id="CHEBI:16044"/>
        <dbReference type="ChEBI" id="CHEBI:29950"/>
        <dbReference type="ChEBI" id="CHEBI:44120"/>
        <dbReference type="ChEBI" id="CHEBI:50058"/>
        <dbReference type="EC" id="1.8.4.11"/>
    </reaction>
</comment>
<evidence type="ECO:0000256" key="2">
    <source>
        <dbReference type="ARBA" id="ARBA00012502"/>
    </source>
</evidence>
<feature type="domain" description="Peptide methionine sulphoxide reductase MsrA" evidence="7">
    <location>
        <begin position="17"/>
        <end position="171"/>
    </location>
</feature>
<evidence type="ECO:0000256" key="5">
    <source>
        <dbReference type="ARBA" id="ARBA00047806"/>
    </source>
</evidence>
<dbReference type="GO" id="GO:0034599">
    <property type="term" value="P:cellular response to oxidative stress"/>
    <property type="evidence" value="ECO:0007669"/>
    <property type="project" value="UniProtKB-ARBA"/>
</dbReference>
<evidence type="ECO:0000313" key="9">
    <source>
        <dbReference type="Proteomes" id="UP000238350"/>
    </source>
</evidence>
<organism evidence="8 9">
    <name type="scientific">Wickerhamiella sorbophila</name>
    <dbReference type="NCBI Taxonomy" id="45607"/>
    <lineage>
        <taxon>Eukaryota</taxon>
        <taxon>Fungi</taxon>
        <taxon>Dikarya</taxon>
        <taxon>Ascomycota</taxon>
        <taxon>Saccharomycotina</taxon>
        <taxon>Dipodascomycetes</taxon>
        <taxon>Dipodascales</taxon>
        <taxon>Trichomonascaceae</taxon>
        <taxon>Wickerhamiella</taxon>
    </lineage>
</organism>
<keyword evidence="3" id="KW-0560">Oxidoreductase</keyword>
<gene>
    <name evidence="8" type="ORF">B9G98_02917</name>
</gene>
<proteinExistence type="inferred from homology"/>
<keyword evidence="9" id="KW-1185">Reference proteome</keyword>
<dbReference type="FunFam" id="3.30.1060.10:FF:000006">
    <property type="entry name" value="Peptide methionine sulfoxide reductase"/>
    <property type="match status" value="1"/>
</dbReference>
<dbReference type="Proteomes" id="UP000238350">
    <property type="component" value="Unassembled WGS sequence"/>
</dbReference>
<reference evidence="8 9" key="1">
    <citation type="submission" date="2017-04" db="EMBL/GenBank/DDBJ databases">
        <title>Genome sequencing of [Candida] sorbophila.</title>
        <authorList>
            <person name="Ahn J.O."/>
        </authorList>
    </citation>
    <scope>NUCLEOTIDE SEQUENCE [LARGE SCALE GENOMIC DNA]</scope>
    <source>
        <strain evidence="8 9">DS02</strain>
    </source>
</reference>
<comment type="similarity">
    <text evidence="1">Belongs to the MsrA Met sulfoxide reductase family.</text>
</comment>
<dbReference type="HAMAP" id="MF_01401">
    <property type="entry name" value="MsrA"/>
    <property type="match status" value="1"/>
</dbReference>
<dbReference type="PANTHER" id="PTHR43774:SF1">
    <property type="entry name" value="PEPTIDE METHIONINE SULFOXIDE REDUCTASE MSRA 2"/>
    <property type="match status" value="1"/>
</dbReference>
<comment type="caution">
    <text evidence="8">The sequence shown here is derived from an EMBL/GenBank/DDBJ whole genome shotgun (WGS) entry which is preliminary data.</text>
</comment>
<protein>
    <recommendedName>
        <fullName evidence="2">peptide-methionine (S)-S-oxide reductase</fullName>
        <ecNumber evidence="2">1.8.4.11</ecNumber>
    </recommendedName>
    <alternativeName>
        <fullName evidence="4">Peptide-methionine (S)-S-oxide reductase</fullName>
    </alternativeName>
</protein>
<dbReference type="PANTHER" id="PTHR43774">
    <property type="entry name" value="PEPTIDE METHIONINE SULFOXIDE REDUCTASE"/>
    <property type="match status" value="1"/>
</dbReference>
<dbReference type="NCBIfam" id="TIGR00401">
    <property type="entry name" value="msrA"/>
    <property type="match status" value="1"/>
</dbReference>
<dbReference type="InterPro" id="IPR036509">
    <property type="entry name" value="Met_Sox_Rdtase_MsrA_sf"/>
</dbReference>
<dbReference type="EMBL" id="NDIQ01000021">
    <property type="protein sequence ID" value="PRT55297.1"/>
    <property type="molecule type" value="Genomic_DNA"/>
</dbReference>
<evidence type="ECO:0000259" key="7">
    <source>
        <dbReference type="Pfam" id="PF01625"/>
    </source>
</evidence>